<dbReference type="GO" id="GO:0016020">
    <property type="term" value="C:membrane"/>
    <property type="evidence" value="ECO:0007669"/>
    <property type="project" value="UniProtKB-SubCell"/>
</dbReference>
<proteinExistence type="predicted"/>
<accession>A0A2H0R4D1</accession>
<feature type="transmembrane region" description="Helical" evidence="5">
    <location>
        <begin position="7"/>
        <end position="25"/>
    </location>
</feature>
<dbReference type="InterPro" id="IPR032808">
    <property type="entry name" value="DoxX"/>
</dbReference>
<organism evidence="6 7">
    <name type="scientific">Candidatus Yanofskybacteria bacterium CG10_big_fil_rev_8_21_14_0_10_46_23</name>
    <dbReference type="NCBI Taxonomy" id="1975098"/>
    <lineage>
        <taxon>Bacteria</taxon>
        <taxon>Candidatus Yanofskyibacteriota</taxon>
    </lineage>
</organism>
<feature type="transmembrane region" description="Helical" evidence="5">
    <location>
        <begin position="66"/>
        <end position="95"/>
    </location>
</feature>
<evidence type="ECO:0008006" key="8">
    <source>
        <dbReference type="Google" id="ProtNLM"/>
    </source>
</evidence>
<comment type="subcellular location">
    <subcellularLocation>
        <location evidence="1">Membrane</location>
        <topology evidence="1">Multi-pass membrane protein</topology>
    </subcellularLocation>
</comment>
<evidence type="ECO:0000313" key="7">
    <source>
        <dbReference type="Proteomes" id="UP000230232"/>
    </source>
</evidence>
<sequence length="129" mass="14608">MSRSLNYSHIFIRLGLAIVFLWFGVDKFFSPDYWINAWVPHWLIGFSSRFGVDALTLIYSTGVFEVLVGISLITGVFMTTFSALALVFLIFILLSVGLNEITIRDFSIIGGFLAILSWPKINGYTPYRL</sequence>
<evidence type="ECO:0000256" key="4">
    <source>
        <dbReference type="ARBA" id="ARBA00023136"/>
    </source>
</evidence>
<dbReference type="Proteomes" id="UP000230232">
    <property type="component" value="Unassembled WGS sequence"/>
</dbReference>
<comment type="caution">
    <text evidence="6">The sequence shown here is derived from an EMBL/GenBank/DDBJ whole genome shotgun (WGS) entry which is preliminary data.</text>
</comment>
<keyword evidence="4 5" id="KW-0472">Membrane</keyword>
<evidence type="ECO:0000256" key="5">
    <source>
        <dbReference type="SAM" id="Phobius"/>
    </source>
</evidence>
<dbReference type="EMBL" id="PCXO01000006">
    <property type="protein sequence ID" value="PIR41379.1"/>
    <property type="molecule type" value="Genomic_DNA"/>
</dbReference>
<evidence type="ECO:0000313" key="6">
    <source>
        <dbReference type="EMBL" id="PIR41379.1"/>
    </source>
</evidence>
<dbReference type="Pfam" id="PF07681">
    <property type="entry name" value="DoxX"/>
    <property type="match status" value="1"/>
</dbReference>
<keyword evidence="2 5" id="KW-0812">Transmembrane</keyword>
<gene>
    <name evidence="6" type="ORF">COV31_01635</name>
</gene>
<protein>
    <recommendedName>
        <fullName evidence="8">DoxX family protein</fullName>
    </recommendedName>
</protein>
<keyword evidence="3 5" id="KW-1133">Transmembrane helix</keyword>
<reference evidence="6 7" key="1">
    <citation type="submission" date="2017-09" db="EMBL/GenBank/DDBJ databases">
        <title>Depth-based differentiation of microbial function through sediment-hosted aquifers and enrichment of novel symbionts in the deep terrestrial subsurface.</title>
        <authorList>
            <person name="Probst A.J."/>
            <person name="Ladd B."/>
            <person name="Jarett J.K."/>
            <person name="Geller-Mcgrath D.E."/>
            <person name="Sieber C.M."/>
            <person name="Emerson J.B."/>
            <person name="Anantharaman K."/>
            <person name="Thomas B.C."/>
            <person name="Malmstrom R."/>
            <person name="Stieglmeier M."/>
            <person name="Klingl A."/>
            <person name="Woyke T."/>
            <person name="Ryan C.M."/>
            <person name="Banfield J.F."/>
        </authorList>
    </citation>
    <scope>NUCLEOTIDE SEQUENCE [LARGE SCALE GENOMIC DNA]</scope>
    <source>
        <strain evidence="6">CG10_big_fil_rev_8_21_14_0_10_46_23</strain>
    </source>
</reference>
<evidence type="ECO:0000256" key="1">
    <source>
        <dbReference type="ARBA" id="ARBA00004141"/>
    </source>
</evidence>
<name>A0A2H0R4D1_9BACT</name>
<evidence type="ECO:0000256" key="2">
    <source>
        <dbReference type="ARBA" id="ARBA00022692"/>
    </source>
</evidence>
<dbReference type="AlphaFoldDB" id="A0A2H0R4D1"/>
<evidence type="ECO:0000256" key="3">
    <source>
        <dbReference type="ARBA" id="ARBA00022989"/>
    </source>
</evidence>